<proteinExistence type="inferred from homology"/>
<dbReference type="Pfam" id="PF01979">
    <property type="entry name" value="Amidohydro_1"/>
    <property type="match status" value="1"/>
</dbReference>
<dbReference type="CDD" id="cd01295">
    <property type="entry name" value="AdeC"/>
    <property type="match status" value="1"/>
</dbReference>
<dbReference type="RefSeq" id="WP_212693834.1">
    <property type="nucleotide sequence ID" value="NZ_CP058649.1"/>
</dbReference>
<keyword evidence="4 6" id="KW-0464">Manganese</keyword>
<evidence type="ECO:0000256" key="1">
    <source>
        <dbReference type="ARBA" id="ARBA00006773"/>
    </source>
</evidence>
<reference evidence="9" key="1">
    <citation type="submission" date="2020-07" db="EMBL/GenBank/DDBJ databases">
        <title>Vallitalea pronyensis genome.</title>
        <authorList>
            <person name="Postec A."/>
        </authorList>
    </citation>
    <scope>NUCLEOTIDE SEQUENCE</scope>
    <source>
        <strain evidence="9">FatNI3</strain>
    </source>
</reference>
<dbReference type="PANTHER" id="PTHR11113">
    <property type="entry name" value="N-ACETYLGLUCOSAMINE-6-PHOSPHATE DEACETYLASE"/>
    <property type="match status" value="1"/>
</dbReference>
<dbReference type="GO" id="GO:0006146">
    <property type="term" value="P:adenine catabolic process"/>
    <property type="evidence" value="ECO:0007669"/>
    <property type="project" value="InterPro"/>
</dbReference>
<dbReference type="InterPro" id="IPR032466">
    <property type="entry name" value="Metal_Hydrolase"/>
</dbReference>
<evidence type="ECO:0000256" key="6">
    <source>
        <dbReference type="HAMAP-Rule" id="MF_01518"/>
    </source>
</evidence>
<dbReference type="InterPro" id="IPR006680">
    <property type="entry name" value="Amidohydro-rel"/>
</dbReference>
<dbReference type="HAMAP" id="MF_01518">
    <property type="entry name" value="Adenine_deamin"/>
    <property type="match status" value="1"/>
</dbReference>
<evidence type="ECO:0000256" key="2">
    <source>
        <dbReference type="ARBA" id="ARBA00012782"/>
    </source>
</evidence>
<dbReference type="SUPFAM" id="SSF51556">
    <property type="entry name" value="Metallo-dependent hydrolases"/>
    <property type="match status" value="1"/>
</dbReference>
<dbReference type="InterPro" id="IPR026912">
    <property type="entry name" value="Adenine_deam_C"/>
</dbReference>
<comment type="catalytic activity">
    <reaction evidence="5 6">
        <text>adenine + H2O + H(+) = hypoxanthine + NH4(+)</text>
        <dbReference type="Rhea" id="RHEA:23688"/>
        <dbReference type="ChEBI" id="CHEBI:15377"/>
        <dbReference type="ChEBI" id="CHEBI:15378"/>
        <dbReference type="ChEBI" id="CHEBI:16708"/>
        <dbReference type="ChEBI" id="CHEBI:17368"/>
        <dbReference type="ChEBI" id="CHEBI:28938"/>
        <dbReference type="EC" id="3.5.4.2"/>
    </reaction>
</comment>
<evidence type="ECO:0000256" key="5">
    <source>
        <dbReference type="ARBA" id="ARBA00047720"/>
    </source>
</evidence>
<dbReference type="PANTHER" id="PTHR11113:SF2">
    <property type="entry name" value="ADENINE DEAMINASE"/>
    <property type="match status" value="1"/>
</dbReference>
<dbReference type="Gene3D" id="2.30.40.10">
    <property type="entry name" value="Urease, subunit C, domain 1"/>
    <property type="match status" value="1"/>
</dbReference>
<dbReference type="KEGG" id="vpy:HZI73_13035"/>
<dbReference type="InterPro" id="IPR006679">
    <property type="entry name" value="Adenine_deam"/>
</dbReference>
<dbReference type="EMBL" id="CP058649">
    <property type="protein sequence ID" value="QUI23155.1"/>
    <property type="molecule type" value="Genomic_DNA"/>
</dbReference>
<keyword evidence="10" id="KW-1185">Reference proteome</keyword>
<evidence type="ECO:0000259" key="7">
    <source>
        <dbReference type="Pfam" id="PF01979"/>
    </source>
</evidence>
<protein>
    <recommendedName>
        <fullName evidence="2 6">Adenine deaminase</fullName>
        <shortName evidence="6">Adenase</shortName>
        <shortName evidence="6">Adenine aminase</shortName>
        <ecNumber evidence="2 6">3.5.4.2</ecNumber>
    </recommendedName>
</protein>
<sequence length="588" mass="64116">MKQDKVNEAIRGHIPFDLVIKNVNFVNVLTGEIYKSEIGIIQGKVGHVNQPGEASLSGKEIYDAMEKYAIPGLIDTHIHTESSMMTVANLAEAILVHGTTSIACDPHEIGNVLGVEGVKYIMASSKDTPLMTHVLIPSCIPAVMGVETAGAEFGKAEIDELMQMDAVAGLGEVMDYPGVLNQSERMMAVLDAAKKHTRFLQGHAPSLMGRELSAYLSSGITSCHETSFTEEALYKLRAGMTLECRESSIVHDIKTLAPVIKACHYPDTTTFCTDDREPDDLLLEGHLDHVIRVAIKEGIPPIEAVKMGTYNASKLLKQDNIGLLTPGRYANILLLDNLDTFVVDEVFVKGQLIAQKGKLVKPLTKKEYPLEKRNTVMLRKQPTKEDLKIKADAPSISMHVIAFNKDIPIVTKPIQVTLPTIEGYVDISERDDLAILSVFERHGKNGNRSTCFVKDLGLTHGAIASTVSHDSHNLVVVGKNEEDMLIAIKTLCETGGGIVCVANGSIEALVELPIAGLMSHETIEELAPKTAKLKEKIRMLGIQSACPLLQVASFSLPVIPHVRLTDMGLVDVSTQKFLPIILNEMRSK</sequence>
<dbReference type="EC" id="3.5.4.2" evidence="2 6"/>
<evidence type="ECO:0000256" key="4">
    <source>
        <dbReference type="ARBA" id="ARBA00023211"/>
    </source>
</evidence>
<dbReference type="InterPro" id="IPR011059">
    <property type="entry name" value="Metal-dep_hydrolase_composite"/>
</dbReference>
<comment type="similarity">
    <text evidence="1 6">Belongs to the metallo-dependent hydrolases superfamily. Adenine deaminase family.</text>
</comment>
<organism evidence="9 10">
    <name type="scientific">Vallitalea pronyensis</name>
    <dbReference type="NCBI Taxonomy" id="1348613"/>
    <lineage>
        <taxon>Bacteria</taxon>
        <taxon>Bacillati</taxon>
        <taxon>Bacillota</taxon>
        <taxon>Clostridia</taxon>
        <taxon>Lachnospirales</taxon>
        <taxon>Vallitaleaceae</taxon>
        <taxon>Vallitalea</taxon>
    </lineage>
</organism>
<dbReference type="SUPFAM" id="SSF51338">
    <property type="entry name" value="Composite domain of metallo-dependent hydrolases"/>
    <property type="match status" value="1"/>
</dbReference>
<gene>
    <name evidence="6 9" type="primary">ade</name>
    <name evidence="9" type="ORF">HZI73_13035</name>
</gene>
<evidence type="ECO:0000313" key="9">
    <source>
        <dbReference type="EMBL" id="QUI23155.1"/>
    </source>
</evidence>
<comment type="cofactor">
    <cofactor evidence="6">
        <name>Mn(2+)</name>
        <dbReference type="ChEBI" id="CHEBI:29035"/>
    </cofactor>
</comment>
<dbReference type="Pfam" id="PF13382">
    <property type="entry name" value="Adenine_deam_C"/>
    <property type="match status" value="1"/>
</dbReference>
<name>A0A8J8SGU6_9FIRM</name>
<dbReference type="Gene3D" id="3.20.20.140">
    <property type="entry name" value="Metal-dependent hydrolases"/>
    <property type="match status" value="1"/>
</dbReference>
<feature type="domain" description="Adenine deaminase C-terminal" evidence="8">
    <location>
        <begin position="409"/>
        <end position="575"/>
    </location>
</feature>
<evidence type="ECO:0000313" key="10">
    <source>
        <dbReference type="Proteomes" id="UP000683246"/>
    </source>
</evidence>
<feature type="domain" description="Amidohydrolase-related" evidence="7">
    <location>
        <begin position="69"/>
        <end position="352"/>
    </location>
</feature>
<dbReference type="AlphaFoldDB" id="A0A8J8SGU6"/>
<keyword evidence="3 6" id="KW-0378">Hydrolase</keyword>
<dbReference type="GO" id="GO:0000034">
    <property type="term" value="F:adenine deaminase activity"/>
    <property type="evidence" value="ECO:0007669"/>
    <property type="project" value="UniProtKB-UniRule"/>
</dbReference>
<dbReference type="NCBIfam" id="TIGR01178">
    <property type="entry name" value="ade"/>
    <property type="match status" value="1"/>
</dbReference>
<dbReference type="Proteomes" id="UP000683246">
    <property type="component" value="Chromosome"/>
</dbReference>
<evidence type="ECO:0000256" key="3">
    <source>
        <dbReference type="ARBA" id="ARBA00022801"/>
    </source>
</evidence>
<accession>A0A8J8SGU6</accession>
<evidence type="ECO:0000259" key="8">
    <source>
        <dbReference type="Pfam" id="PF13382"/>
    </source>
</evidence>